<evidence type="ECO:0000256" key="3">
    <source>
        <dbReference type="ARBA" id="ARBA00022475"/>
    </source>
</evidence>
<evidence type="ECO:0000259" key="12">
    <source>
        <dbReference type="PROSITE" id="PS50011"/>
    </source>
</evidence>
<dbReference type="Gene3D" id="1.10.510.10">
    <property type="entry name" value="Transferase(Phosphotransferase) domain 1"/>
    <property type="match status" value="1"/>
</dbReference>
<dbReference type="PROSITE" id="PS00107">
    <property type="entry name" value="PROTEIN_KINASE_ATP"/>
    <property type="match status" value="1"/>
</dbReference>
<dbReference type="PANTHER" id="PTHR47985">
    <property type="entry name" value="OS07G0668900 PROTEIN"/>
    <property type="match status" value="1"/>
</dbReference>
<dbReference type="SUPFAM" id="SSF56112">
    <property type="entry name" value="Protein kinase-like (PK-like)"/>
    <property type="match status" value="1"/>
</dbReference>
<keyword evidence="3" id="KW-1003">Cell membrane</keyword>
<evidence type="ECO:0000256" key="6">
    <source>
        <dbReference type="ARBA" id="ARBA00022741"/>
    </source>
</evidence>
<dbReference type="PROSITE" id="PS00108">
    <property type="entry name" value="PROTEIN_KINASE_ST"/>
    <property type="match status" value="1"/>
</dbReference>
<evidence type="ECO:0000256" key="8">
    <source>
        <dbReference type="ARBA" id="ARBA00022840"/>
    </source>
</evidence>
<keyword evidence="14" id="KW-1185">Reference proteome</keyword>
<dbReference type="OrthoDB" id="4062651at2759"/>
<reference evidence="13" key="2">
    <citation type="submission" date="2020-10" db="EMBL/GenBank/DDBJ databases">
        <authorList>
            <person name="Scholz U."/>
            <person name="Mascher M."/>
            <person name="Fiebig A."/>
        </authorList>
    </citation>
    <scope>NUCLEOTIDE SEQUENCE [LARGE SCALE GENOMIC DNA]</scope>
    <source>
        <strain evidence="13">cv. Morex</strain>
    </source>
</reference>
<feature type="domain" description="Protein kinase" evidence="12">
    <location>
        <begin position="76"/>
        <end position="387"/>
    </location>
</feature>
<feature type="binding site" evidence="10">
    <location>
        <position position="113"/>
    </location>
    <ligand>
        <name>ATP</name>
        <dbReference type="ChEBI" id="CHEBI:30616"/>
    </ligand>
</feature>
<keyword evidence="5" id="KW-0808">Transferase</keyword>
<organism evidence="13 14">
    <name type="scientific">Hordeum vulgare subsp. vulgare</name>
    <name type="common">Domesticated barley</name>
    <dbReference type="NCBI Taxonomy" id="112509"/>
    <lineage>
        <taxon>Eukaryota</taxon>
        <taxon>Viridiplantae</taxon>
        <taxon>Streptophyta</taxon>
        <taxon>Embryophyta</taxon>
        <taxon>Tracheophyta</taxon>
        <taxon>Spermatophyta</taxon>
        <taxon>Magnoliopsida</taxon>
        <taxon>Liliopsida</taxon>
        <taxon>Poales</taxon>
        <taxon>Poaceae</taxon>
        <taxon>BOP clade</taxon>
        <taxon>Pooideae</taxon>
        <taxon>Triticodae</taxon>
        <taxon>Triticeae</taxon>
        <taxon>Hordeinae</taxon>
        <taxon>Hordeum</taxon>
    </lineage>
</organism>
<evidence type="ECO:0000256" key="9">
    <source>
        <dbReference type="ARBA" id="ARBA00023136"/>
    </source>
</evidence>
<dbReference type="InterPro" id="IPR008271">
    <property type="entry name" value="Ser/Thr_kinase_AS"/>
</dbReference>
<evidence type="ECO:0000313" key="14">
    <source>
        <dbReference type="Proteomes" id="UP000011116"/>
    </source>
</evidence>
<dbReference type="SMART" id="SM00220">
    <property type="entry name" value="S_TKc"/>
    <property type="match status" value="1"/>
</dbReference>
<keyword evidence="8 10" id="KW-0067">ATP-binding</keyword>
<dbReference type="InterPro" id="IPR001245">
    <property type="entry name" value="Ser-Thr/Tyr_kinase_cat_dom"/>
</dbReference>
<accession>A0A8I6Z5E3</accession>
<dbReference type="AlphaFoldDB" id="A0A8I6Z5E3"/>
<reference evidence="13" key="3">
    <citation type="submission" date="2022-01" db="UniProtKB">
        <authorList>
            <consortium name="EnsemblPlants"/>
        </authorList>
    </citation>
    <scope>IDENTIFICATION</scope>
    <source>
        <strain evidence="13">subsp. vulgare</strain>
    </source>
</reference>
<dbReference type="GO" id="GO:0005886">
    <property type="term" value="C:plasma membrane"/>
    <property type="evidence" value="ECO:0007669"/>
    <property type="project" value="UniProtKB-SubCell"/>
</dbReference>
<dbReference type="Proteomes" id="UP000011116">
    <property type="component" value="Chromosome 6H"/>
</dbReference>
<evidence type="ECO:0000256" key="4">
    <source>
        <dbReference type="ARBA" id="ARBA00022527"/>
    </source>
</evidence>
<dbReference type="InterPro" id="IPR017441">
    <property type="entry name" value="Protein_kinase_ATP_BS"/>
</dbReference>
<evidence type="ECO:0000256" key="5">
    <source>
        <dbReference type="ARBA" id="ARBA00022679"/>
    </source>
</evidence>
<dbReference type="GO" id="GO:0005524">
    <property type="term" value="F:ATP binding"/>
    <property type="evidence" value="ECO:0007669"/>
    <property type="project" value="UniProtKB-UniRule"/>
</dbReference>
<dbReference type="Gramene" id="HORVU.MOREX.r2.6HG0526750.1">
    <property type="protein sequence ID" value="HORVU.MOREX.r2.6HG0526750.1.CDS.1"/>
    <property type="gene ID" value="HORVU.MOREX.r2.6HG0526750"/>
</dbReference>
<evidence type="ECO:0000256" key="1">
    <source>
        <dbReference type="ARBA" id="ARBA00004236"/>
    </source>
</evidence>
<dbReference type="PANTHER" id="PTHR47985:SF52">
    <property type="entry name" value="OS02G0833000 PROTEIN"/>
    <property type="match status" value="1"/>
</dbReference>
<dbReference type="RefSeq" id="XP_044955373.1">
    <property type="nucleotide sequence ID" value="XM_045099438.1"/>
</dbReference>
<evidence type="ECO:0000256" key="11">
    <source>
        <dbReference type="RuleBase" id="RU000304"/>
    </source>
</evidence>
<name>A0A8I6Z5E3_HORVV</name>
<keyword evidence="4 11" id="KW-0723">Serine/threonine-protein kinase</keyword>
<evidence type="ECO:0000313" key="13">
    <source>
        <dbReference type="EnsemblPlants" id="HORVU.MOREX.r3.6HG0634180.1.CDS1"/>
    </source>
</evidence>
<dbReference type="GO" id="GO:0004672">
    <property type="term" value="F:protein kinase activity"/>
    <property type="evidence" value="ECO:0000318"/>
    <property type="project" value="GO_Central"/>
</dbReference>
<dbReference type="KEGG" id="hvg:123405925"/>
<dbReference type="InterPro" id="IPR011009">
    <property type="entry name" value="Kinase-like_dom_sf"/>
</dbReference>
<dbReference type="PROSITE" id="PS50011">
    <property type="entry name" value="PROTEIN_KINASE_DOM"/>
    <property type="match status" value="1"/>
</dbReference>
<keyword evidence="7" id="KW-0418">Kinase</keyword>
<keyword evidence="6 10" id="KW-0547">Nucleotide-binding</keyword>
<dbReference type="GeneID" id="123405925"/>
<dbReference type="FunFam" id="1.10.510.10:FF:000032">
    <property type="entry name" value="Serine/threonine-protein kinase PBS1"/>
    <property type="match status" value="1"/>
</dbReference>
<sequence length="407" mass="43892">MPRCFSWAAHRLPSLPCVPCAGDAPSSPCSPCSHAAQTSMSLRHRGDGSGSGSGSVAGRTARKFTLEQLSAATDGFAASNLLGQGGFGRVYRCHLRLEDDDEEDGAATAVAVKQLCRGGAQGSHEFVVECAMLMTLRHPNLVGLVGYCAQAQERLLVYEFLPRGSLDDHLFLPLPLPLPAPAPGDGDLISRSRPRPPLEWNTRVGIAHGASRALRYLHEAVSPPVIYRDLKPSNILLADDFTPKLSDLGLARIGPAGDDTHVSTRVMGTFGYCAPDYALTGRLTVKSDVYSFGVVLLELITGRRAFDPDAGDPDERRLLDWARPYLADVRKMYGRLADPALRGRFPRRALYQLAVVASLCLHDRPNLRPTMSDVTRAIDHVASQPWQPASASAGAGAAHHRAKSCQM</sequence>
<comment type="subcellular location">
    <subcellularLocation>
        <location evidence="1">Cell membrane</location>
    </subcellularLocation>
</comment>
<evidence type="ECO:0000256" key="10">
    <source>
        <dbReference type="PROSITE-ProRule" id="PRU10141"/>
    </source>
</evidence>
<evidence type="ECO:0000256" key="7">
    <source>
        <dbReference type="ARBA" id="ARBA00022777"/>
    </source>
</evidence>
<reference evidence="14" key="1">
    <citation type="journal article" date="2012" name="Nature">
        <title>A physical, genetic and functional sequence assembly of the barley genome.</title>
        <authorList>
            <consortium name="The International Barley Genome Sequencing Consortium"/>
            <person name="Mayer K.F."/>
            <person name="Waugh R."/>
            <person name="Brown J.W."/>
            <person name="Schulman A."/>
            <person name="Langridge P."/>
            <person name="Platzer M."/>
            <person name="Fincher G.B."/>
            <person name="Muehlbauer G.J."/>
            <person name="Sato K."/>
            <person name="Close T.J."/>
            <person name="Wise R.P."/>
            <person name="Stein N."/>
        </authorList>
    </citation>
    <scope>NUCLEOTIDE SEQUENCE [LARGE SCALE GENOMIC DNA]</scope>
    <source>
        <strain evidence="14">cv. Morex</strain>
    </source>
</reference>
<dbReference type="SMR" id="A0A8I6Z5E3"/>
<dbReference type="CDD" id="cd14066">
    <property type="entry name" value="STKc_IRAK"/>
    <property type="match status" value="1"/>
</dbReference>
<gene>
    <name evidence="13" type="primary">LOC123405925</name>
</gene>
<dbReference type="Gramene" id="HORVU.MOREX.r3.6HG0634180.1">
    <property type="protein sequence ID" value="HORVU.MOREX.r3.6HG0634180.1.CDS1"/>
    <property type="gene ID" value="HORVU.MOREX.r3.6HG0634180"/>
</dbReference>
<evidence type="ECO:0000256" key="2">
    <source>
        <dbReference type="ARBA" id="ARBA00008684"/>
    </source>
</evidence>
<dbReference type="Pfam" id="PF07714">
    <property type="entry name" value="PK_Tyr_Ser-Thr"/>
    <property type="match status" value="1"/>
</dbReference>
<dbReference type="InterPro" id="IPR000719">
    <property type="entry name" value="Prot_kinase_dom"/>
</dbReference>
<dbReference type="GO" id="GO:0004674">
    <property type="term" value="F:protein serine/threonine kinase activity"/>
    <property type="evidence" value="ECO:0007669"/>
    <property type="project" value="UniProtKB-KW"/>
</dbReference>
<comment type="similarity">
    <text evidence="2">Belongs to the protein kinase superfamily. Ser/Thr protein kinase family.</text>
</comment>
<protein>
    <recommendedName>
        <fullName evidence="12">Protein kinase domain-containing protein</fullName>
    </recommendedName>
</protein>
<dbReference type="Gene3D" id="3.30.200.20">
    <property type="entry name" value="Phosphorylase Kinase, domain 1"/>
    <property type="match status" value="1"/>
</dbReference>
<dbReference type="EnsemblPlants" id="HORVU.MOREX.r3.6HG0634180.1">
    <property type="protein sequence ID" value="HORVU.MOREX.r3.6HG0634180.1.CDS1"/>
    <property type="gene ID" value="HORVU.MOREX.r3.6HG0634180"/>
</dbReference>
<proteinExistence type="inferred from homology"/>
<keyword evidence="9" id="KW-0472">Membrane</keyword>